<protein>
    <submittedName>
        <fullName evidence="2">Uncharacterized protein</fullName>
    </submittedName>
</protein>
<feature type="region of interest" description="Disordered" evidence="1">
    <location>
        <begin position="111"/>
        <end position="135"/>
    </location>
</feature>
<evidence type="ECO:0000256" key="1">
    <source>
        <dbReference type="SAM" id="MobiDB-lite"/>
    </source>
</evidence>
<name>A0ABP1DUM7_9APHY</name>
<keyword evidence="3" id="KW-1185">Reference proteome</keyword>
<dbReference type="Gene3D" id="1.10.10.2360">
    <property type="match status" value="1"/>
</dbReference>
<dbReference type="Proteomes" id="UP001497453">
    <property type="component" value="Chromosome 6"/>
</dbReference>
<proteinExistence type="predicted"/>
<sequence length="241" mass="26627">MFVDPPFLQIPQESPSFTSTTPDLSPIDSDLFAGKDTFTTQVTYTDVDAPAAPRLTSTILPHEPLPERASVALKKTAIANKNGERMAVSQYPPIQEEDMAIVNETSRSVVSTGSRLRKTRPSRGSHSVVSPVEDRSQVRTEIMQTITCTPGYRSYSLEELRIDAYAQAHVAGNSRPWPVQEGDPSWRVLPPVYAPFVHTISEDDEGLGLEVNPTREVAMSDLPNLSGAFTFEVSPTLIRRW</sequence>
<gene>
    <name evidence="2" type="ORF">GFSPODELE1_LOCUS8345</name>
</gene>
<evidence type="ECO:0000313" key="2">
    <source>
        <dbReference type="EMBL" id="CAL1711445.1"/>
    </source>
</evidence>
<reference evidence="3" key="1">
    <citation type="submission" date="2024-04" db="EMBL/GenBank/DDBJ databases">
        <authorList>
            <person name="Shaw F."/>
            <person name="Minotto A."/>
        </authorList>
    </citation>
    <scope>NUCLEOTIDE SEQUENCE [LARGE SCALE GENOMIC DNA]</scope>
</reference>
<evidence type="ECO:0000313" key="3">
    <source>
        <dbReference type="Proteomes" id="UP001497453"/>
    </source>
</evidence>
<organism evidence="2 3">
    <name type="scientific">Somion occarium</name>
    <dbReference type="NCBI Taxonomy" id="3059160"/>
    <lineage>
        <taxon>Eukaryota</taxon>
        <taxon>Fungi</taxon>
        <taxon>Dikarya</taxon>
        <taxon>Basidiomycota</taxon>
        <taxon>Agaricomycotina</taxon>
        <taxon>Agaricomycetes</taxon>
        <taxon>Polyporales</taxon>
        <taxon>Cerrenaceae</taxon>
        <taxon>Somion</taxon>
    </lineage>
</organism>
<accession>A0ABP1DUM7</accession>
<dbReference type="EMBL" id="OZ037949">
    <property type="protein sequence ID" value="CAL1711445.1"/>
    <property type="molecule type" value="Genomic_DNA"/>
</dbReference>